<name>A0A399ST00_9BACT</name>
<dbReference type="GO" id="GO:0004452">
    <property type="term" value="F:isopentenyl-diphosphate delta-isomerase activity"/>
    <property type="evidence" value="ECO:0007669"/>
    <property type="project" value="UniProtKB-UniRule"/>
</dbReference>
<evidence type="ECO:0000313" key="12">
    <source>
        <dbReference type="EMBL" id="RIJ45632.1"/>
    </source>
</evidence>
<dbReference type="InterPro" id="IPR011876">
    <property type="entry name" value="IsopentenylPP_isomerase_typ1"/>
</dbReference>
<dbReference type="Proteomes" id="UP000265926">
    <property type="component" value="Unassembled WGS sequence"/>
</dbReference>
<dbReference type="HAMAP" id="MF_00202">
    <property type="entry name" value="Idi"/>
    <property type="match status" value="1"/>
</dbReference>
<evidence type="ECO:0000256" key="3">
    <source>
        <dbReference type="ARBA" id="ARBA00012057"/>
    </source>
</evidence>
<dbReference type="SUPFAM" id="SSF55811">
    <property type="entry name" value="Nudix"/>
    <property type="match status" value="1"/>
</dbReference>
<dbReference type="CDD" id="cd02885">
    <property type="entry name" value="NUDIX_IPP_Isomerase"/>
    <property type="match status" value="1"/>
</dbReference>
<evidence type="ECO:0000256" key="8">
    <source>
        <dbReference type="ARBA" id="ARBA00023229"/>
    </source>
</evidence>
<evidence type="ECO:0000256" key="6">
    <source>
        <dbReference type="ARBA" id="ARBA00022842"/>
    </source>
</evidence>
<dbReference type="UniPathway" id="UPA00059">
    <property type="reaction ID" value="UER00104"/>
</dbReference>
<comment type="pathway">
    <text evidence="1">Isoprenoid biosynthesis; dimethylallyl diphosphate biosynthesis; dimethylallyl diphosphate from isopentenyl diphosphate: step 1/1.</text>
</comment>
<dbReference type="InterPro" id="IPR056375">
    <property type="entry name" value="Idi_bact"/>
</dbReference>
<dbReference type="PROSITE" id="PS51462">
    <property type="entry name" value="NUDIX"/>
    <property type="match status" value="1"/>
</dbReference>
<evidence type="ECO:0000256" key="2">
    <source>
        <dbReference type="ARBA" id="ARBA00007579"/>
    </source>
</evidence>
<keyword evidence="13" id="KW-1185">Reference proteome</keyword>
<evidence type="ECO:0000256" key="5">
    <source>
        <dbReference type="ARBA" id="ARBA00022723"/>
    </source>
</evidence>
<evidence type="ECO:0000256" key="4">
    <source>
        <dbReference type="ARBA" id="ARBA00022490"/>
    </source>
</evidence>
<organism evidence="12 13">
    <name type="scientific">Maribellus luteus</name>
    <dbReference type="NCBI Taxonomy" id="2305463"/>
    <lineage>
        <taxon>Bacteria</taxon>
        <taxon>Pseudomonadati</taxon>
        <taxon>Bacteroidota</taxon>
        <taxon>Bacteroidia</taxon>
        <taxon>Marinilabiliales</taxon>
        <taxon>Prolixibacteraceae</taxon>
        <taxon>Maribellus</taxon>
    </lineage>
</organism>
<dbReference type="GO" id="GO:0005737">
    <property type="term" value="C:cytoplasm"/>
    <property type="evidence" value="ECO:0007669"/>
    <property type="project" value="TreeGrafter"/>
</dbReference>
<keyword evidence="8" id="KW-0414">Isoprene biosynthesis</keyword>
<dbReference type="Gene3D" id="3.90.79.10">
    <property type="entry name" value="Nucleoside Triphosphate Pyrophosphohydrolase"/>
    <property type="match status" value="1"/>
</dbReference>
<sequence length="172" mass="19943">MIQEQVIVVDENDVVLGSMEKMEAHRNPVLHRAISVFIVNSEGEWLLQQRALGKYHSNGLWTNTCCSHPQPGESSLDAANRRLAEEMGLKAELTEKFHFIYREPLDNDLTEYELDHVFVGVSNQVPNINTNEVLSYKYIAYDDLKKDIETNPDNYTVWFLKIVDRVNQYLKK</sequence>
<keyword evidence="5" id="KW-0479">Metal-binding</keyword>
<dbReference type="PIRSF" id="PIRSF018427">
    <property type="entry name" value="Isopntndiph_ism"/>
    <property type="match status" value="1"/>
</dbReference>
<keyword evidence="7" id="KW-0464">Manganese</keyword>
<dbReference type="GO" id="GO:0050992">
    <property type="term" value="P:dimethylallyl diphosphate biosynthetic process"/>
    <property type="evidence" value="ECO:0007669"/>
    <property type="project" value="UniProtKB-UniPathway"/>
</dbReference>
<dbReference type="EC" id="5.3.3.2" evidence="3 10"/>
<reference evidence="12 13" key="1">
    <citation type="submission" date="2018-08" db="EMBL/GenBank/DDBJ databases">
        <title>Pallidiluteibacterium maritimus gen. nov., sp. nov., isolated from coastal sediment.</title>
        <authorList>
            <person name="Zhou L.Y."/>
        </authorList>
    </citation>
    <scope>NUCLEOTIDE SEQUENCE [LARGE SCALE GENOMIC DNA]</scope>
    <source>
        <strain evidence="12 13">XSD2</strain>
    </source>
</reference>
<evidence type="ECO:0000259" key="11">
    <source>
        <dbReference type="PROSITE" id="PS51462"/>
    </source>
</evidence>
<gene>
    <name evidence="12" type="ORF">D1614_22340</name>
</gene>
<dbReference type="InterPro" id="IPR015797">
    <property type="entry name" value="NUDIX_hydrolase-like_dom_sf"/>
</dbReference>
<dbReference type="InterPro" id="IPR000086">
    <property type="entry name" value="NUDIX_hydrolase_dom"/>
</dbReference>
<dbReference type="AlphaFoldDB" id="A0A399ST00"/>
<dbReference type="GO" id="GO:0046872">
    <property type="term" value="F:metal ion binding"/>
    <property type="evidence" value="ECO:0007669"/>
    <property type="project" value="UniProtKB-KW"/>
</dbReference>
<evidence type="ECO:0000256" key="10">
    <source>
        <dbReference type="NCBIfam" id="TIGR02150"/>
    </source>
</evidence>
<evidence type="ECO:0000313" key="13">
    <source>
        <dbReference type="Proteomes" id="UP000265926"/>
    </source>
</evidence>
<keyword evidence="4" id="KW-0963">Cytoplasm</keyword>
<accession>A0A399ST00</accession>
<dbReference type="OrthoDB" id="9809458at2"/>
<feature type="domain" description="Nudix hydrolase" evidence="11">
    <location>
        <begin position="29"/>
        <end position="161"/>
    </location>
</feature>
<dbReference type="RefSeq" id="WP_119440227.1">
    <property type="nucleotide sequence ID" value="NZ_QWGR01000022.1"/>
</dbReference>
<dbReference type="PANTHER" id="PTHR10885:SF0">
    <property type="entry name" value="ISOPENTENYL-DIPHOSPHATE DELTA-ISOMERASE"/>
    <property type="match status" value="1"/>
</dbReference>
<dbReference type="GO" id="GO:0009240">
    <property type="term" value="P:isopentenyl diphosphate biosynthetic process"/>
    <property type="evidence" value="ECO:0007669"/>
    <property type="project" value="TreeGrafter"/>
</dbReference>
<dbReference type="NCBIfam" id="NF002995">
    <property type="entry name" value="PRK03759.1"/>
    <property type="match status" value="1"/>
</dbReference>
<evidence type="ECO:0000256" key="7">
    <source>
        <dbReference type="ARBA" id="ARBA00023211"/>
    </source>
</evidence>
<comment type="similarity">
    <text evidence="2">Belongs to the IPP isomerase type 1 family.</text>
</comment>
<keyword evidence="9 12" id="KW-0413">Isomerase</keyword>
<keyword evidence="6" id="KW-0460">Magnesium</keyword>
<evidence type="ECO:0000256" key="9">
    <source>
        <dbReference type="ARBA" id="ARBA00023235"/>
    </source>
</evidence>
<dbReference type="EMBL" id="QWGR01000022">
    <property type="protein sequence ID" value="RIJ45632.1"/>
    <property type="molecule type" value="Genomic_DNA"/>
</dbReference>
<dbReference type="Pfam" id="PF00293">
    <property type="entry name" value="NUDIX"/>
    <property type="match status" value="1"/>
</dbReference>
<dbReference type="PANTHER" id="PTHR10885">
    <property type="entry name" value="ISOPENTENYL-DIPHOSPHATE DELTA-ISOMERASE"/>
    <property type="match status" value="1"/>
</dbReference>
<comment type="caution">
    <text evidence="12">The sequence shown here is derived from an EMBL/GenBank/DDBJ whole genome shotgun (WGS) entry which is preliminary data.</text>
</comment>
<protein>
    <recommendedName>
        <fullName evidence="3 10">Isopentenyl-diphosphate delta-isomerase</fullName>
        <ecNumber evidence="3 10">5.3.3.2</ecNumber>
    </recommendedName>
</protein>
<evidence type="ECO:0000256" key="1">
    <source>
        <dbReference type="ARBA" id="ARBA00004826"/>
    </source>
</evidence>
<dbReference type="NCBIfam" id="TIGR02150">
    <property type="entry name" value="IPP_isom_1"/>
    <property type="match status" value="1"/>
</dbReference>
<proteinExistence type="inferred from homology"/>